<evidence type="ECO:0000313" key="2">
    <source>
        <dbReference type="WBParaSite" id="ES5_v2.g25474.t1"/>
    </source>
</evidence>
<name>A0AC34G722_9BILA</name>
<organism evidence="1 2">
    <name type="scientific">Panagrolaimus sp. ES5</name>
    <dbReference type="NCBI Taxonomy" id="591445"/>
    <lineage>
        <taxon>Eukaryota</taxon>
        <taxon>Metazoa</taxon>
        <taxon>Ecdysozoa</taxon>
        <taxon>Nematoda</taxon>
        <taxon>Chromadorea</taxon>
        <taxon>Rhabditida</taxon>
        <taxon>Tylenchina</taxon>
        <taxon>Panagrolaimomorpha</taxon>
        <taxon>Panagrolaimoidea</taxon>
        <taxon>Panagrolaimidae</taxon>
        <taxon>Panagrolaimus</taxon>
    </lineage>
</organism>
<sequence>MPRPAARGRKRKIKEVEEEQHHREERELSEDIFDTTEKTNDESSNESSNNESSSDEFEFESLAATRSRRSRAGTKMQELIEQQKEKDAKEMVQSEEVYKDFFESTNTDKARKKRERMMKELAT</sequence>
<reference evidence="2" key="1">
    <citation type="submission" date="2022-11" db="UniProtKB">
        <authorList>
            <consortium name="WormBaseParasite"/>
        </authorList>
    </citation>
    <scope>IDENTIFICATION</scope>
</reference>
<dbReference type="Proteomes" id="UP000887579">
    <property type="component" value="Unplaced"/>
</dbReference>
<protein>
    <submittedName>
        <fullName evidence="2">Uncharacterized protein</fullName>
    </submittedName>
</protein>
<accession>A0AC34G722</accession>
<proteinExistence type="predicted"/>
<evidence type="ECO:0000313" key="1">
    <source>
        <dbReference type="Proteomes" id="UP000887579"/>
    </source>
</evidence>
<dbReference type="WBParaSite" id="ES5_v2.g25474.t1">
    <property type="protein sequence ID" value="ES5_v2.g25474.t1"/>
    <property type="gene ID" value="ES5_v2.g25474"/>
</dbReference>